<dbReference type="PANTHER" id="PTHR11748">
    <property type="entry name" value="D-LACTATE DEHYDROGENASE"/>
    <property type="match status" value="1"/>
</dbReference>
<dbReference type="InterPro" id="IPR006094">
    <property type="entry name" value="Oxid_FAD_bind_N"/>
</dbReference>
<dbReference type="InterPro" id="IPR017900">
    <property type="entry name" value="4Fe4S_Fe_S_CS"/>
</dbReference>
<comment type="similarity">
    <text evidence="2">Belongs to the FAD-binding oxidoreductase/transferase type 4 family.</text>
</comment>
<dbReference type="SUPFAM" id="SSF46548">
    <property type="entry name" value="alpha-helical ferredoxin"/>
    <property type="match status" value="1"/>
</dbReference>
<feature type="domain" description="4Fe-4S ferredoxin-type" evidence="11">
    <location>
        <begin position="536"/>
        <end position="567"/>
    </location>
</feature>
<dbReference type="InterPro" id="IPR009051">
    <property type="entry name" value="Helical_ferredxn"/>
</dbReference>
<comment type="cofactor">
    <cofactor evidence="1">
        <name>FAD</name>
        <dbReference type="ChEBI" id="CHEBI:57692"/>
    </cofactor>
</comment>
<protein>
    <recommendedName>
        <fullName evidence="10">D-lactate dehydrogenase (cytochrome)</fullName>
        <ecNumber evidence="10">1.1.2.4</ecNumber>
    </recommendedName>
</protein>
<dbReference type="SUPFAM" id="SSF56176">
    <property type="entry name" value="FAD-binding/transporter-associated domain-like"/>
    <property type="match status" value="1"/>
</dbReference>
<gene>
    <name evidence="13" type="ORF">GCM10007392_42280</name>
</gene>
<dbReference type="InterPro" id="IPR016166">
    <property type="entry name" value="FAD-bd_PCMH"/>
</dbReference>
<comment type="caution">
    <text evidence="13">The sequence shown here is derived from an EMBL/GenBank/DDBJ whole genome shotgun (WGS) entry which is preliminary data.</text>
</comment>
<dbReference type="SUPFAM" id="SSF55103">
    <property type="entry name" value="FAD-linked oxidases, C-terminal domain"/>
    <property type="match status" value="1"/>
</dbReference>
<dbReference type="Pfam" id="PF02754">
    <property type="entry name" value="CCG"/>
    <property type="match status" value="2"/>
</dbReference>
<keyword evidence="3" id="KW-0285">Flavoprotein</keyword>
<reference evidence="13" key="2">
    <citation type="submission" date="2020-09" db="EMBL/GenBank/DDBJ databases">
        <authorList>
            <person name="Sun Q."/>
            <person name="Kim S."/>
        </authorList>
    </citation>
    <scope>NUCLEOTIDE SEQUENCE</scope>
    <source>
        <strain evidence="13">KCTC 22169</strain>
    </source>
</reference>
<proteinExistence type="inferred from homology"/>
<dbReference type="PROSITE" id="PS00198">
    <property type="entry name" value="4FE4S_FER_1"/>
    <property type="match status" value="1"/>
</dbReference>
<sequence>MVAQQQRDADMIDSLLSALRQRLPEDRLITDPMRRFALGTDASFYRMTPALVVRIDSEEELSYLLGQAQRHRVPVTFRAAGTSLSGQAVTDSVLVTLTDRWRECRVDPLGERIHLQPGVIGARANDRLKPFRRKIGPDPASINACQIGGIIANNASGMCCGTRHNSYHTLAGMRVVLADGTVLDSRDPDSVAAFRESHGDLLRGLTDLAQILHANPALAERVRHKYRLKNTTGYGLNALLDFDDPVDMLTHLMVGSEGTLGFISEVSLTTVDDWPHRASVMIGFDSLADCTETVIALKPTPVDAVELLDARAIRSVAHMKGLPGFARQMPEEGALLLIDVRAESPEGLAERCAEVEAVFADRVSHSTGFTRDEQRIGEFWHLRKGTFPAVGAVRETGTTVIIEDVAFPVPRLAEGVAELQRLFDKYGYDEAIIFGHALEGNLHFVFTQGFDSPSEVDRYEAFMADIAEVVADRLQGALKAEHGTGRNMAPFVAREWGEDAYGLMQRIKALFDPNGLLNPGVILNDDPKAHVQHLKPMPAADPIVDKCIECGFCEPVCPSRDLSLTPRQRITVYREMQRQQREGRLERGWQVAFDDQGIDTCAATGLCELRCPVEINTGELVLKLRQDRNRRYERLARSLGRHYATLTTLTRGGLWMAQTMQRLAGAERLERWSVKMRDLSGGRTPLWLATTPGPGRPVHAPTRMTRPSDENTVVYWAACVTQTMGPALNDGRQPIPKSVLSVLRKADLDVVMPQPTRGLCCGQPFHSKGHPKVGDAQRRELVDELWEVSSGGRYPVMADTSPCSLRVRKEAEARGIQFYDSADFIDRFLLDRLDIDPEQEKVAVHTTCSVQRQGIEGSFQRVLGRITPNWQQPEGMNCCGFAGDKGFTRPELNQSSLKHLAREVKGCSYGISTSRTCEVGLSRSSGLTYVSLFEVLDKVSTAKKTG</sequence>
<evidence type="ECO:0000256" key="4">
    <source>
        <dbReference type="ARBA" id="ARBA00022723"/>
    </source>
</evidence>
<evidence type="ECO:0000256" key="8">
    <source>
        <dbReference type="ARBA" id="ARBA00023004"/>
    </source>
</evidence>
<dbReference type="GO" id="GO:0008720">
    <property type="term" value="F:D-lactate dehydrogenase (NAD+) activity"/>
    <property type="evidence" value="ECO:0007669"/>
    <property type="project" value="TreeGrafter"/>
</dbReference>
<dbReference type="GO" id="GO:0046872">
    <property type="term" value="F:metal ion binding"/>
    <property type="evidence" value="ECO:0007669"/>
    <property type="project" value="UniProtKB-KW"/>
</dbReference>
<reference evidence="13" key="1">
    <citation type="journal article" date="2014" name="Int. J. Syst. Evol. Microbiol.">
        <title>Complete genome sequence of Corynebacterium casei LMG S-19264T (=DSM 44701T), isolated from a smear-ripened cheese.</title>
        <authorList>
            <consortium name="US DOE Joint Genome Institute (JGI-PGF)"/>
            <person name="Walter F."/>
            <person name="Albersmeier A."/>
            <person name="Kalinowski J."/>
            <person name="Ruckert C."/>
        </authorList>
    </citation>
    <scope>NUCLEOTIDE SEQUENCE</scope>
    <source>
        <strain evidence="13">KCTC 22169</strain>
    </source>
</reference>
<dbReference type="Gene3D" id="3.30.43.10">
    <property type="entry name" value="Uridine Diphospho-n-acetylenolpyruvylglucosamine Reductase, domain 2"/>
    <property type="match status" value="1"/>
</dbReference>
<dbReference type="AlphaFoldDB" id="A0A918KR00"/>
<dbReference type="GO" id="GO:0051536">
    <property type="term" value="F:iron-sulfur cluster binding"/>
    <property type="evidence" value="ECO:0007669"/>
    <property type="project" value="UniProtKB-KW"/>
</dbReference>
<dbReference type="InterPro" id="IPR016164">
    <property type="entry name" value="FAD-linked_Oxase-like_C"/>
</dbReference>
<keyword evidence="6" id="KW-0809">Transit peptide</keyword>
<dbReference type="EC" id="1.1.2.4" evidence="10"/>
<evidence type="ECO:0000256" key="10">
    <source>
        <dbReference type="ARBA" id="ARBA00038897"/>
    </source>
</evidence>
<evidence type="ECO:0000256" key="9">
    <source>
        <dbReference type="ARBA" id="ARBA00023014"/>
    </source>
</evidence>
<dbReference type="PROSITE" id="PS51379">
    <property type="entry name" value="4FE4S_FER_2"/>
    <property type="match status" value="1"/>
</dbReference>
<dbReference type="InterPro" id="IPR004017">
    <property type="entry name" value="Cys_rich_dom"/>
</dbReference>
<dbReference type="Pfam" id="PF02913">
    <property type="entry name" value="FAD-oxidase_C"/>
    <property type="match status" value="1"/>
</dbReference>
<dbReference type="InterPro" id="IPR017896">
    <property type="entry name" value="4Fe4S_Fe-S-bd"/>
</dbReference>
<dbReference type="InterPro" id="IPR036318">
    <property type="entry name" value="FAD-bd_PCMH-like_sf"/>
</dbReference>
<dbReference type="Proteomes" id="UP000626148">
    <property type="component" value="Unassembled WGS sequence"/>
</dbReference>
<dbReference type="FunFam" id="3.30.70.2740:FF:000006">
    <property type="entry name" value="NAD-independent D-lactate dehydrogenase"/>
    <property type="match status" value="1"/>
</dbReference>
<dbReference type="Gene3D" id="1.10.45.10">
    <property type="entry name" value="Vanillyl-alcohol Oxidase, Chain A, domain 4"/>
    <property type="match status" value="1"/>
</dbReference>
<dbReference type="GO" id="GO:1903457">
    <property type="term" value="P:lactate catabolic process"/>
    <property type="evidence" value="ECO:0007669"/>
    <property type="project" value="TreeGrafter"/>
</dbReference>
<evidence type="ECO:0000256" key="2">
    <source>
        <dbReference type="ARBA" id="ARBA00008000"/>
    </source>
</evidence>
<dbReference type="Gene3D" id="3.30.70.2740">
    <property type="match status" value="1"/>
</dbReference>
<evidence type="ECO:0000256" key="6">
    <source>
        <dbReference type="ARBA" id="ARBA00022946"/>
    </source>
</evidence>
<evidence type="ECO:0000256" key="3">
    <source>
        <dbReference type="ARBA" id="ARBA00022630"/>
    </source>
</evidence>
<keyword evidence="8" id="KW-0408">Iron</keyword>
<evidence type="ECO:0000313" key="14">
    <source>
        <dbReference type="Proteomes" id="UP000626148"/>
    </source>
</evidence>
<name>A0A918KR00_9GAMM</name>
<dbReference type="GO" id="GO:0071949">
    <property type="term" value="F:FAD binding"/>
    <property type="evidence" value="ECO:0007669"/>
    <property type="project" value="InterPro"/>
</dbReference>
<organism evidence="13 14">
    <name type="scientific">Saccharospirillum salsuginis</name>
    <dbReference type="NCBI Taxonomy" id="418750"/>
    <lineage>
        <taxon>Bacteria</taxon>
        <taxon>Pseudomonadati</taxon>
        <taxon>Pseudomonadota</taxon>
        <taxon>Gammaproteobacteria</taxon>
        <taxon>Oceanospirillales</taxon>
        <taxon>Saccharospirillaceae</taxon>
        <taxon>Saccharospirillum</taxon>
    </lineage>
</organism>
<dbReference type="InterPro" id="IPR016169">
    <property type="entry name" value="FAD-bd_PCMH_sub2"/>
</dbReference>
<keyword evidence="9" id="KW-0411">Iron-sulfur</keyword>
<evidence type="ECO:0000256" key="1">
    <source>
        <dbReference type="ARBA" id="ARBA00001974"/>
    </source>
</evidence>
<keyword evidence="7" id="KW-0560">Oxidoreductase</keyword>
<accession>A0A918KR00</accession>
<dbReference type="EMBL" id="BMXR01000013">
    <property type="protein sequence ID" value="GGX70179.1"/>
    <property type="molecule type" value="Genomic_DNA"/>
</dbReference>
<evidence type="ECO:0000256" key="5">
    <source>
        <dbReference type="ARBA" id="ARBA00022827"/>
    </source>
</evidence>
<dbReference type="InterPro" id="IPR004113">
    <property type="entry name" value="FAD-bd_oxidored_4_C"/>
</dbReference>
<dbReference type="InterPro" id="IPR016171">
    <property type="entry name" value="Vanillyl_alc_oxidase_C-sub2"/>
</dbReference>
<dbReference type="PANTHER" id="PTHR11748:SF111">
    <property type="entry name" value="D-LACTATE DEHYDROGENASE, MITOCHONDRIAL-RELATED"/>
    <property type="match status" value="1"/>
</dbReference>
<keyword evidence="4" id="KW-0479">Metal-binding</keyword>
<keyword evidence="14" id="KW-1185">Reference proteome</keyword>
<dbReference type="InterPro" id="IPR016167">
    <property type="entry name" value="FAD-bd_PCMH_sub1"/>
</dbReference>
<dbReference type="Pfam" id="PF13183">
    <property type="entry name" value="Fer4_8"/>
    <property type="match status" value="1"/>
</dbReference>
<evidence type="ECO:0000313" key="13">
    <source>
        <dbReference type="EMBL" id="GGX70179.1"/>
    </source>
</evidence>
<dbReference type="Gene3D" id="1.10.1060.10">
    <property type="entry name" value="Alpha-helical ferredoxin"/>
    <property type="match status" value="1"/>
</dbReference>
<keyword evidence="5" id="KW-0274">FAD</keyword>
<dbReference type="GO" id="GO:0004458">
    <property type="term" value="F:D-lactate dehydrogenase (cytochrome) activity"/>
    <property type="evidence" value="ECO:0007669"/>
    <property type="project" value="UniProtKB-EC"/>
</dbReference>
<dbReference type="PROSITE" id="PS51387">
    <property type="entry name" value="FAD_PCMH"/>
    <property type="match status" value="1"/>
</dbReference>
<dbReference type="Gene3D" id="3.30.465.10">
    <property type="match status" value="1"/>
</dbReference>
<evidence type="ECO:0000259" key="12">
    <source>
        <dbReference type="PROSITE" id="PS51387"/>
    </source>
</evidence>
<evidence type="ECO:0000259" key="11">
    <source>
        <dbReference type="PROSITE" id="PS51379"/>
    </source>
</evidence>
<evidence type="ECO:0000256" key="7">
    <source>
        <dbReference type="ARBA" id="ARBA00023002"/>
    </source>
</evidence>
<dbReference type="FunFam" id="1.10.45.10:FF:000001">
    <property type="entry name" value="D-lactate dehydrogenase mitochondrial"/>
    <property type="match status" value="1"/>
</dbReference>
<feature type="domain" description="FAD-binding PCMH-type" evidence="12">
    <location>
        <begin position="45"/>
        <end position="273"/>
    </location>
</feature>
<dbReference type="Pfam" id="PF01565">
    <property type="entry name" value="FAD_binding_4"/>
    <property type="match status" value="1"/>
</dbReference>